<dbReference type="InterPro" id="IPR010280">
    <property type="entry name" value="U5_MeTrfase_fam"/>
</dbReference>
<accession>A0A4R9GKS8</accession>
<dbReference type="OrthoDB" id="9804590at2"/>
<dbReference type="InterPro" id="IPR029063">
    <property type="entry name" value="SAM-dependent_MTases_sf"/>
</dbReference>
<keyword evidence="2 4" id="KW-0808">Transferase</keyword>
<dbReference type="PROSITE" id="PS51687">
    <property type="entry name" value="SAM_MT_RNA_M5U"/>
    <property type="match status" value="1"/>
</dbReference>
<dbReference type="EMBL" id="RQET01000002">
    <property type="protein sequence ID" value="TGK13131.1"/>
    <property type="molecule type" value="Genomic_DNA"/>
</dbReference>
<dbReference type="AlphaFoldDB" id="A0A4R9GKS8"/>
<proteinExistence type="inferred from homology"/>
<evidence type="ECO:0000256" key="3">
    <source>
        <dbReference type="ARBA" id="ARBA00022691"/>
    </source>
</evidence>
<keyword evidence="3 4" id="KW-0949">S-adenosyl-L-methionine</keyword>
<sequence length="458" mass="52025">MSSDPFRNSAPSPNPEPAGVVKIESIGANLRGKTKLGNKSIEIPYSLPGDVYTVYKFGKRKIFYKWEADFLENRTSAPRCPHFGSCGGCSGQHLEYERQFALKSEPILGGLEDSGIRKFSVRPAEREYHYRNRMDFAVFPRKVVGLRMAGNFRRIIPLNECPIQSEWANAELHRVKLLLDEFPEIEYDRKKETGFLKYVTLRKSTFTEDSMTIFTFTEDFRKSESLSEVMRSAGRISEAENVVFCFNRKKGEVSASGESLVVKGRDFLEERILGRTFKIPFDGFFQPNPKEFLNILEFIRPRIIDSDFLVDLFCGSGFFSVLFGERFKNILGVDVVPSSVSSGSETIAKEFPDKNAELLAFDLFHKKGLERMQAASLPWSESVVIADPPRSGLSPELCSFLNRNPVKQLFYVSCNPEKMLNDLRILSDSYEVSDCLLCDPFPQTPHLEAVSLLVPKNR</sequence>
<dbReference type="SUPFAM" id="SSF53335">
    <property type="entry name" value="S-adenosyl-L-methionine-dependent methyltransferases"/>
    <property type="match status" value="1"/>
</dbReference>
<evidence type="ECO:0000256" key="4">
    <source>
        <dbReference type="PROSITE-ProRule" id="PRU01024"/>
    </source>
</evidence>
<dbReference type="Gene3D" id="3.40.50.150">
    <property type="entry name" value="Vaccinia Virus protein VP39"/>
    <property type="match status" value="1"/>
</dbReference>
<feature type="active site" evidence="5">
    <location>
        <position position="414"/>
    </location>
</feature>
<dbReference type="InterPro" id="IPR030390">
    <property type="entry name" value="MeTrfase_TrmA_AS"/>
</dbReference>
<comment type="caution">
    <text evidence="6">The sequence shown here is derived from an EMBL/GenBank/DDBJ whole genome shotgun (WGS) entry which is preliminary data.</text>
</comment>
<dbReference type="GO" id="GO:0070041">
    <property type="term" value="F:rRNA (uridine-C5-)-methyltransferase activity"/>
    <property type="evidence" value="ECO:0007669"/>
    <property type="project" value="TreeGrafter"/>
</dbReference>
<dbReference type="RefSeq" id="WP_135766641.1">
    <property type="nucleotide sequence ID" value="NZ_RQET01000002.1"/>
</dbReference>
<dbReference type="Proteomes" id="UP000298458">
    <property type="component" value="Unassembled WGS sequence"/>
</dbReference>
<dbReference type="GO" id="GO:0070475">
    <property type="term" value="P:rRNA base methylation"/>
    <property type="evidence" value="ECO:0007669"/>
    <property type="project" value="TreeGrafter"/>
</dbReference>
<keyword evidence="1 4" id="KW-0489">Methyltransferase</keyword>
<dbReference type="PANTHER" id="PTHR11061:SF30">
    <property type="entry name" value="TRNA (URACIL(54)-C(5))-METHYLTRANSFERASE"/>
    <property type="match status" value="1"/>
</dbReference>
<keyword evidence="7" id="KW-1185">Reference proteome</keyword>
<evidence type="ECO:0000313" key="7">
    <source>
        <dbReference type="Proteomes" id="UP000298458"/>
    </source>
</evidence>
<name>A0A4R9GKS8_9LEPT</name>
<feature type="binding site" evidence="4">
    <location>
        <position position="334"/>
    </location>
    <ligand>
        <name>S-adenosyl-L-methionine</name>
        <dbReference type="ChEBI" id="CHEBI:59789"/>
    </ligand>
</feature>
<dbReference type="Pfam" id="PF05958">
    <property type="entry name" value="tRNA_U5-meth_tr"/>
    <property type="match status" value="1"/>
</dbReference>
<evidence type="ECO:0000313" key="6">
    <source>
        <dbReference type="EMBL" id="TGK13131.1"/>
    </source>
</evidence>
<evidence type="ECO:0000256" key="5">
    <source>
        <dbReference type="PROSITE-ProRule" id="PRU10015"/>
    </source>
</evidence>
<feature type="binding site" evidence="4">
    <location>
        <position position="387"/>
    </location>
    <ligand>
        <name>S-adenosyl-L-methionine</name>
        <dbReference type="ChEBI" id="CHEBI:59789"/>
    </ligand>
</feature>
<gene>
    <name evidence="6" type="ORF">EHO60_02725</name>
</gene>
<evidence type="ECO:0000256" key="1">
    <source>
        <dbReference type="ARBA" id="ARBA00022603"/>
    </source>
</evidence>
<dbReference type="PROSITE" id="PS01230">
    <property type="entry name" value="TRMA_1"/>
    <property type="match status" value="1"/>
</dbReference>
<reference evidence="6" key="1">
    <citation type="journal article" date="2019" name="PLoS Negl. Trop. Dis.">
        <title>Revisiting the worldwide diversity of Leptospira species in the environment.</title>
        <authorList>
            <person name="Vincent A.T."/>
            <person name="Schiettekatte O."/>
            <person name="Bourhy P."/>
            <person name="Veyrier F.J."/>
            <person name="Picardeau M."/>
        </authorList>
    </citation>
    <scope>NUCLEOTIDE SEQUENCE [LARGE SCALE GENOMIC DNA]</scope>
    <source>
        <strain evidence="6">SSW15</strain>
    </source>
</reference>
<feature type="binding site" evidence="4">
    <location>
        <position position="313"/>
    </location>
    <ligand>
        <name>S-adenosyl-L-methionine</name>
        <dbReference type="ChEBI" id="CHEBI:59789"/>
    </ligand>
</feature>
<protein>
    <submittedName>
        <fullName evidence="6">Class I SAM-dependent RNA methyltransferase</fullName>
    </submittedName>
</protein>
<comment type="similarity">
    <text evidence="4">Belongs to the class I-like SAM-binding methyltransferase superfamily. RNA M5U methyltransferase family.</text>
</comment>
<organism evidence="6 7">
    <name type="scientific">Leptospira fletcheri</name>
    <dbReference type="NCBI Taxonomy" id="2484981"/>
    <lineage>
        <taxon>Bacteria</taxon>
        <taxon>Pseudomonadati</taxon>
        <taxon>Spirochaetota</taxon>
        <taxon>Spirochaetia</taxon>
        <taxon>Leptospirales</taxon>
        <taxon>Leptospiraceae</taxon>
        <taxon>Leptospira</taxon>
    </lineage>
</organism>
<dbReference type="Gene3D" id="2.40.50.1070">
    <property type="match status" value="1"/>
</dbReference>
<feature type="active site" description="Nucleophile" evidence="4">
    <location>
        <position position="414"/>
    </location>
</feature>
<dbReference type="PANTHER" id="PTHR11061">
    <property type="entry name" value="RNA M5U METHYLTRANSFERASE"/>
    <property type="match status" value="1"/>
</dbReference>
<feature type="binding site" evidence="4">
    <location>
        <position position="286"/>
    </location>
    <ligand>
        <name>S-adenosyl-L-methionine</name>
        <dbReference type="ChEBI" id="CHEBI:59789"/>
    </ligand>
</feature>
<evidence type="ECO:0000256" key="2">
    <source>
        <dbReference type="ARBA" id="ARBA00022679"/>
    </source>
</evidence>